<accession>A0AAU9VVC8</accession>
<dbReference type="PANTHER" id="PTHR46791:SF5">
    <property type="entry name" value="CLR5 DOMAIN-CONTAINING PROTEIN-RELATED"/>
    <property type="match status" value="1"/>
</dbReference>
<evidence type="ECO:0000259" key="1">
    <source>
        <dbReference type="Pfam" id="PF24764"/>
    </source>
</evidence>
<dbReference type="AlphaFoldDB" id="A0AAU9VVC8"/>
<dbReference type="EMBL" id="CALNXJ010000003">
    <property type="protein sequence ID" value="CAH3036790.1"/>
    <property type="molecule type" value="Genomic_DNA"/>
</dbReference>
<reference evidence="2 3" key="1">
    <citation type="submission" date="2022-05" db="EMBL/GenBank/DDBJ databases">
        <authorList>
            <consortium name="Genoscope - CEA"/>
            <person name="William W."/>
        </authorList>
    </citation>
    <scope>NUCLEOTIDE SEQUENCE [LARGE SCALE GENOMIC DNA]</scope>
</reference>
<dbReference type="PANTHER" id="PTHR46791">
    <property type="entry name" value="EXPRESSED PROTEIN"/>
    <property type="match status" value="1"/>
</dbReference>
<organism evidence="2 3">
    <name type="scientific">Pocillopora meandrina</name>
    <dbReference type="NCBI Taxonomy" id="46732"/>
    <lineage>
        <taxon>Eukaryota</taxon>
        <taxon>Metazoa</taxon>
        <taxon>Cnidaria</taxon>
        <taxon>Anthozoa</taxon>
        <taxon>Hexacorallia</taxon>
        <taxon>Scleractinia</taxon>
        <taxon>Astrocoeniina</taxon>
        <taxon>Pocilloporidae</taxon>
        <taxon>Pocillopora</taxon>
    </lineage>
</organism>
<proteinExistence type="predicted"/>
<dbReference type="Proteomes" id="UP001159428">
    <property type="component" value="Unassembled WGS sequence"/>
</dbReference>
<dbReference type="InterPro" id="IPR058913">
    <property type="entry name" value="Integrase_dom_put"/>
</dbReference>
<sequence length="97" mass="11586">MPNSGETYVIGALRNRGIRRIREAINTVDPGRRYLKQKKTKQKKYTYLWHIDSHHKLRRWRFVIHGGIDGYSRYIVYLQCSKNNKSETVTKPFFRGS</sequence>
<evidence type="ECO:0000313" key="3">
    <source>
        <dbReference type="Proteomes" id="UP001159428"/>
    </source>
</evidence>
<gene>
    <name evidence="2" type="ORF">PMEA_00017179</name>
</gene>
<dbReference type="Pfam" id="PF24764">
    <property type="entry name" value="rva_4"/>
    <property type="match status" value="1"/>
</dbReference>
<comment type="caution">
    <text evidence="2">The sequence shown here is derived from an EMBL/GenBank/DDBJ whole genome shotgun (WGS) entry which is preliminary data.</text>
</comment>
<evidence type="ECO:0000313" key="2">
    <source>
        <dbReference type="EMBL" id="CAH3036790.1"/>
    </source>
</evidence>
<name>A0AAU9VVC8_9CNID</name>
<protein>
    <recommendedName>
        <fullName evidence="1">Integrase core domain-containing protein</fullName>
    </recommendedName>
</protein>
<keyword evidence="3" id="KW-1185">Reference proteome</keyword>
<feature type="domain" description="Integrase core" evidence="1">
    <location>
        <begin position="47"/>
        <end position="95"/>
    </location>
</feature>